<dbReference type="GO" id="GO:0047627">
    <property type="term" value="F:adenylylsulfatase activity"/>
    <property type="evidence" value="ECO:0007669"/>
    <property type="project" value="UniProtKB-ARBA"/>
</dbReference>
<dbReference type="SUPFAM" id="SSF54197">
    <property type="entry name" value="HIT-like"/>
    <property type="match status" value="1"/>
</dbReference>
<gene>
    <name evidence="3" type="ORF">RJ640_025262</name>
</gene>
<dbReference type="InterPro" id="IPR051884">
    <property type="entry name" value="Bis(5'-adenosyl)-TPase_reg"/>
</dbReference>
<reference evidence="3" key="1">
    <citation type="submission" date="2022-12" db="EMBL/GenBank/DDBJ databases">
        <title>Draft genome assemblies for two species of Escallonia (Escalloniales).</title>
        <authorList>
            <person name="Chanderbali A."/>
            <person name="Dervinis C."/>
            <person name="Anghel I."/>
            <person name="Soltis D."/>
            <person name="Soltis P."/>
            <person name="Zapata F."/>
        </authorList>
    </citation>
    <scope>NUCLEOTIDE SEQUENCE</scope>
    <source>
        <strain evidence="3">UCBG92.1500</strain>
        <tissue evidence="3">Leaf</tissue>
    </source>
</reference>
<accession>A0AA88UFQ5</accession>
<dbReference type="InterPro" id="IPR036265">
    <property type="entry name" value="HIT-like_sf"/>
</dbReference>
<organism evidence="3 4">
    <name type="scientific">Escallonia rubra</name>
    <dbReference type="NCBI Taxonomy" id="112253"/>
    <lineage>
        <taxon>Eukaryota</taxon>
        <taxon>Viridiplantae</taxon>
        <taxon>Streptophyta</taxon>
        <taxon>Embryophyta</taxon>
        <taxon>Tracheophyta</taxon>
        <taxon>Spermatophyta</taxon>
        <taxon>Magnoliopsida</taxon>
        <taxon>eudicotyledons</taxon>
        <taxon>Gunneridae</taxon>
        <taxon>Pentapetalae</taxon>
        <taxon>asterids</taxon>
        <taxon>campanulids</taxon>
        <taxon>Escalloniales</taxon>
        <taxon>Escalloniaceae</taxon>
        <taxon>Escallonia</taxon>
    </lineage>
</organism>
<sequence length="182" mass="20556">MHTYTDKKNLINLYSLKCLNKKDEAIQRLKEEALDKPLPLQLAAEELRWQRSFDGRGFTESDESDVWSSVGGGGVSPDYRKPVVSSRKKPLAAAKRAEAVVGGTASSLPVNIPDWDGPEAGQTVPHVHIHILPRGRSSFENNDAIDLKEKELKQKLDLDKERKDRSLEEMVREADEYRNLFS</sequence>
<dbReference type="Gene3D" id="3.30.428.10">
    <property type="entry name" value="HIT-like"/>
    <property type="match status" value="1"/>
</dbReference>
<dbReference type="AlphaFoldDB" id="A0AA88UFQ5"/>
<name>A0AA88UFQ5_9ASTE</name>
<evidence type="ECO:0000259" key="2">
    <source>
        <dbReference type="Pfam" id="PF01230"/>
    </source>
</evidence>
<dbReference type="PANTHER" id="PTHR46243:SF1">
    <property type="entry name" value="BIS(5'-ADENOSYL)-TRIPHOSPHATASE"/>
    <property type="match status" value="1"/>
</dbReference>
<evidence type="ECO:0000256" key="1">
    <source>
        <dbReference type="SAM" id="Coils"/>
    </source>
</evidence>
<dbReference type="Pfam" id="PF01230">
    <property type="entry name" value="HIT"/>
    <property type="match status" value="1"/>
</dbReference>
<dbReference type="Proteomes" id="UP001187471">
    <property type="component" value="Unassembled WGS sequence"/>
</dbReference>
<protein>
    <recommendedName>
        <fullName evidence="2">HIT domain-containing protein</fullName>
    </recommendedName>
</protein>
<evidence type="ECO:0000313" key="4">
    <source>
        <dbReference type="Proteomes" id="UP001187471"/>
    </source>
</evidence>
<dbReference type="PANTHER" id="PTHR46243">
    <property type="entry name" value="BIS(5'-ADENOSYL)-TRIPHOSPHATASE"/>
    <property type="match status" value="1"/>
</dbReference>
<keyword evidence="4" id="KW-1185">Reference proteome</keyword>
<feature type="domain" description="HIT" evidence="2">
    <location>
        <begin position="87"/>
        <end position="134"/>
    </location>
</feature>
<proteinExistence type="predicted"/>
<dbReference type="InterPro" id="IPR011146">
    <property type="entry name" value="HIT-like"/>
</dbReference>
<feature type="coiled-coil region" evidence="1">
    <location>
        <begin position="149"/>
        <end position="180"/>
    </location>
</feature>
<dbReference type="EMBL" id="JAVXUO010001640">
    <property type="protein sequence ID" value="KAK2980416.1"/>
    <property type="molecule type" value="Genomic_DNA"/>
</dbReference>
<keyword evidence="1" id="KW-0175">Coiled coil</keyword>
<comment type="caution">
    <text evidence="3">The sequence shown here is derived from an EMBL/GenBank/DDBJ whole genome shotgun (WGS) entry which is preliminary data.</text>
</comment>
<evidence type="ECO:0000313" key="3">
    <source>
        <dbReference type="EMBL" id="KAK2980416.1"/>
    </source>
</evidence>